<dbReference type="AlphaFoldDB" id="A0A4V6I8K2"/>
<dbReference type="OrthoDB" id="6097796at2759"/>
<feature type="transmembrane region" description="Helical" evidence="1">
    <location>
        <begin position="6"/>
        <end position="27"/>
    </location>
</feature>
<dbReference type="GO" id="GO:0006811">
    <property type="term" value="P:monoatomic ion transport"/>
    <property type="evidence" value="ECO:0007669"/>
    <property type="project" value="InterPro"/>
</dbReference>
<keyword evidence="3" id="KW-1185">Reference proteome</keyword>
<accession>A0A4V6I8K2</accession>
<dbReference type="SUPFAM" id="SSF90112">
    <property type="entry name" value="Neurotransmitter-gated ion-channel transmembrane pore"/>
    <property type="match status" value="1"/>
</dbReference>
<evidence type="ECO:0000313" key="2">
    <source>
        <dbReference type="EMBL" id="TMS39233.1"/>
    </source>
</evidence>
<sequence>MGAGYYILIVILLCAVAVGISMAFLGLSRKFIEKGQMPSHIAYRLMMVQPSALSCRRRIGQGRESKDFYNDHRVKIPDLTLIHEQLMELVETQRMFRRRLEKEQIKHLVEMEWSRIFSRFDYVFLTVFQVLNLVVLMLFLRFAWSPTPAIREHLV</sequence>
<dbReference type="EMBL" id="CM016762">
    <property type="protein sequence ID" value="TMS39233.1"/>
    <property type="molecule type" value="Genomic_DNA"/>
</dbReference>
<reference evidence="2 3" key="1">
    <citation type="journal article" date="2015" name="Genome Biol.">
        <title>Comparative genomics of Steinernema reveals deeply conserved gene regulatory networks.</title>
        <authorList>
            <person name="Dillman A.R."/>
            <person name="Macchietto M."/>
            <person name="Porter C.F."/>
            <person name="Rogers A."/>
            <person name="Williams B."/>
            <person name="Antoshechkin I."/>
            <person name="Lee M.M."/>
            <person name="Goodwin Z."/>
            <person name="Lu X."/>
            <person name="Lewis E.E."/>
            <person name="Goodrich-Blair H."/>
            <person name="Stock S.P."/>
            <person name="Adams B.J."/>
            <person name="Sternberg P.W."/>
            <person name="Mortazavi A."/>
        </authorList>
    </citation>
    <scope>NUCLEOTIDE SEQUENCE [LARGE SCALE GENOMIC DNA]</scope>
    <source>
        <strain evidence="2 3">ALL</strain>
    </source>
</reference>
<comment type="caution">
    <text evidence="2">The sequence shown here is derived from an EMBL/GenBank/DDBJ whole genome shotgun (WGS) entry which is preliminary data.</text>
</comment>
<keyword evidence="1" id="KW-1133">Transmembrane helix</keyword>
<dbReference type="InterPro" id="IPR036719">
    <property type="entry name" value="Neuro-gated_channel_TM_sf"/>
</dbReference>
<gene>
    <name evidence="2" type="ORF">L596_005790</name>
</gene>
<dbReference type="GO" id="GO:0016020">
    <property type="term" value="C:membrane"/>
    <property type="evidence" value="ECO:0007669"/>
    <property type="project" value="InterPro"/>
</dbReference>
<keyword evidence="1" id="KW-0812">Transmembrane</keyword>
<evidence type="ECO:0000313" key="3">
    <source>
        <dbReference type="Proteomes" id="UP000298663"/>
    </source>
</evidence>
<dbReference type="Proteomes" id="UP000298663">
    <property type="component" value="Chromosome X"/>
</dbReference>
<evidence type="ECO:0008006" key="4">
    <source>
        <dbReference type="Google" id="ProtNLM"/>
    </source>
</evidence>
<keyword evidence="1" id="KW-0472">Membrane</keyword>
<dbReference type="EMBL" id="AZBU02000001">
    <property type="protein sequence ID" value="TMS39233.1"/>
    <property type="molecule type" value="Genomic_DNA"/>
</dbReference>
<organism evidence="2 3">
    <name type="scientific">Steinernema carpocapsae</name>
    <name type="common">Entomopathogenic nematode</name>
    <dbReference type="NCBI Taxonomy" id="34508"/>
    <lineage>
        <taxon>Eukaryota</taxon>
        <taxon>Metazoa</taxon>
        <taxon>Ecdysozoa</taxon>
        <taxon>Nematoda</taxon>
        <taxon>Chromadorea</taxon>
        <taxon>Rhabditida</taxon>
        <taxon>Tylenchina</taxon>
        <taxon>Panagrolaimomorpha</taxon>
        <taxon>Strongyloidoidea</taxon>
        <taxon>Steinernematidae</taxon>
        <taxon>Steinernema</taxon>
    </lineage>
</organism>
<proteinExistence type="predicted"/>
<protein>
    <recommendedName>
        <fullName evidence="4">Neurotransmitter-gated ion-channel transmembrane domain-containing protein</fullName>
    </recommendedName>
</protein>
<feature type="transmembrane region" description="Helical" evidence="1">
    <location>
        <begin position="122"/>
        <end position="144"/>
    </location>
</feature>
<reference evidence="2 3" key="2">
    <citation type="journal article" date="2019" name="G3 (Bethesda)">
        <title>Hybrid Assembly of the Genome of the Entomopathogenic Nematode Steinernema carpocapsae Identifies the X-Chromosome.</title>
        <authorList>
            <person name="Serra L."/>
            <person name="Macchietto M."/>
            <person name="Macias-Munoz A."/>
            <person name="McGill C.J."/>
            <person name="Rodriguez I.M."/>
            <person name="Rodriguez B."/>
            <person name="Murad R."/>
            <person name="Mortazavi A."/>
        </authorList>
    </citation>
    <scope>NUCLEOTIDE SEQUENCE [LARGE SCALE GENOMIC DNA]</scope>
    <source>
        <strain evidence="2 3">ALL</strain>
    </source>
</reference>
<evidence type="ECO:0000256" key="1">
    <source>
        <dbReference type="SAM" id="Phobius"/>
    </source>
</evidence>
<name>A0A4V6I8K2_STECR</name>